<proteinExistence type="predicted"/>
<evidence type="ECO:0000313" key="2">
    <source>
        <dbReference type="Proteomes" id="UP000076609"/>
    </source>
</evidence>
<organism evidence="1 2">
    <name type="scientific">Sphingomonas hankookensis</name>
    <dbReference type="NCBI Taxonomy" id="563996"/>
    <lineage>
        <taxon>Bacteria</taxon>
        <taxon>Pseudomonadati</taxon>
        <taxon>Pseudomonadota</taxon>
        <taxon>Alphaproteobacteria</taxon>
        <taxon>Sphingomonadales</taxon>
        <taxon>Sphingomonadaceae</taxon>
        <taxon>Sphingomonas</taxon>
    </lineage>
</organism>
<dbReference type="Pfam" id="PF06945">
    <property type="entry name" value="DUF1289"/>
    <property type="match status" value="1"/>
</dbReference>
<accession>A0ABR5YGV7</accession>
<dbReference type="RefSeq" id="WP_066688574.1">
    <property type="nucleotide sequence ID" value="NZ_LQQO01000003.1"/>
</dbReference>
<dbReference type="PANTHER" id="PTHR35175:SF2">
    <property type="entry name" value="DUF1289 DOMAIN-CONTAINING PROTEIN"/>
    <property type="match status" value="1"/>
</dbReference>
<dbReference type="EMBL" id="LQQO01000003">
    <property type="protein sequence ID" value="KZE18094.1"/>
    <property type="molecule type" value="Genomic_DNA"/>
</dbReference>
<evidence type="ECO:0000313" key="1">
    <source>
        <dbReference type="EMBL" id="KZE18094.1"/>
    </source>
</evidence>
<reference evidence="2" key="1">
    <citation type="submission" date="2016-01" db="EMBL/GenBank/DDBJ databases">
        <title>Draft genome of Chromobacterium sp. F49.</title>
        <authorList>
            <person name="Hong K.W."/>
        </authorList>
    </citation>
    <scope>NUCLEOTIDE SEQUENCE [LARGE SCALE GENOMIC DNA]</scope>
    <source>
        <strain evidence="2">CN3</strain>
    </source>
</reference>
<protein>
    <recommendedName>
        <fullName evidence="3">DUF1289 domain-containing protein</fullName>
    </recommendedName>
</protein>
<evidence type="ECO:0008006" key="3">
    <source>
        <dbReference type="Google" id="ProtNLM"/>
    </source>
</evidence>
<sequence>MDDDPFETVAVQAIESPCVLVCSIDAATGWCLGCGRTRDEIARWTAIDSDARRAVMAVLPQRMAVLEQ</sequence>
<gene>
    <name evidence="1" type="ORF">AVT10_09925</name>
</gene>
<dbReference type="Proteomes" id="UP000076609">
    <property type="component" value="Unassembled WGS sequence"/>
</dbReference>
<dbReference type="PANTHER" id="PTHR35175">
    <property type="entry name" value="DUF1289 DOMAIN-CONTAINING PROTEIN"/>
    <property type="match status" value="1"/>
</dbReference>
<comment type="caution">
    <text evidence="1">The sequence shown here is derived from an EMBL/GenBank/DDBJ whole genome shotgun (WGS) entry which is preliminary data.</text>
</comment>
<name>A0ABR5YGV7_9SPHN</name>
<keyword evidence="2" id="KW-1185">Reference proteome</keyword>
<dbReference type="InterPro" id="IPR010710">
    <property type="entry name" value="DUF1289"/>
</dbReference>